<name>A0A6A0A4N9_HAELA</name>
<proteinExistence type="predicted"/>
<reference evidence="1 2" key="1">
    <citation type="submission" date="2020-02" db="EMBL/GenBank/DDBJ databases">
        <title>Draft genome sequence of Haematococcus lacustris strain NIES-144.</title>
        <authorList>
            <person name="Morimoto D."/>
            <person name="Nakagawa S."/>
            <person name="Yoshida T."/>
            <person name="Sawayama S."/>
        </authorList>
    </citation>
    <scope>NUCLEOTIDE SEQUENCE [LARGE SCALE GENOMIC DNA]</scope>
    <source>
        <strain evidence="1 2">NIES-144</strain>
    </source>
</reference>
<organism evidence="1 2">
    <name type="scientific">Haematococcus lacustris</name>
    <name type="common">Green alga</name>
    <name type="synonym">Haematococcus pluvialis</name>
    <dbReference type="NCBI Taxonomy" id="44745"/>
    <lineage>
        <taxon>Eukaryota</taxon>
        <taxon>Viridiplantae</taxon>
        <taxon>Chlorophyta</taxon>
        <taxon>core chlorophytes</taxon>
        <taxon>Chlorophyceae</taxon>
        <taxon>CS clade</taxon>
        <taxon>Chlamydomonadales</taxon>
        <taxon>Haematococcaceae</taxon>
        <taxon>Haematococcus</taxon>
    </lineage>
</organism>
<protein>
    <submittedName>
        <fullName evidence="1">Uncharacterized protein</fullName>
    </submittedName>
</protein>
<dbReference type="EMBL" id="BLLF01002992">
    <property type="protein sequence ID" value="GFH26022.1"/>
    <property type="molecule type" value="Genomic_DNA"/>
</dbReference>
<keyword evidence="2" id="KW-1185">Reference proteome</keyword>
<gene>
    <name evidence="1" type="ORF">HaLaN_24095</name>
</gene>
<evidence type="ECO:0000313" key="1">
    <source>
        <dbReference type="EMBL" id="GFH26022.1"/>
    </source>
</evidence>
<sequence>MQGQGSKAGEAVQQCCNNSGREQLVAALPAQLDAQGWDVQQAGLGEGAAEWVELQGCQGVRGASSSSSG</sequence>
<dbReference type="Proteomes" id="UP000485058">
    <property type="component" value="Unassembled WGS sequence"/>
</dbReference>
<evidence type="ECO:0000313" key="2">
    <source>
        <dbReference type="Proteomes" id="UP000485058"/>
    </source>
</evidence>
<comment type="caution">
    <text evidence="1">The sequence shown here is derived from an EMBL/GenBank/DDBJ whole genome shotgun (WGS) entry which is preliminary data.</text>
</comment>
<dbReference type="AlphaFoldDB" id="A0A6A0A4N9"/>
<accession>A0A6A0A4N9</accession>